<keyword evidence="2" id="KW-1185">Reference proteome</keyword>
<organism evidence="1 2">
    <name type="scientific">Scopulibacillus daqui</name>
    <dbReference type="NCBI Taxonomy" id="1469162"/>
    <lineage>
        <taxon>Bacteria</taxon>
        <taxon>Bacillati</taxon>
        <taxon>Bacillota</taxon>
        <taxon>Bacilli</taxon>
        <taxon>Bacillales</taxon>
        <taxon>Sporolactobacillaceae</taxon>
        <taxon>Scopulibacillus</taxon>
    </lineage>
</organism>
<protein>
    <recommendedName>
        <fullName evidence="3">Peptidyl-prolyl cis-trans isomerase</fullName>
    </recommendedName>
</protein>
<evidence type="ECO:0000313" key="1">
    <source>
        <dbReference type="EMBL" id="MBM7644220.1"/>
    </source>
</evidence>
<name>A0ABS2PXB3_9BACL</name>
<proteinExistence type="predicted"/>
<dbReference type="Proteomes" id="UP000808914">
    <property type="component" value="Unassembled WGS sequence"/>
</dbReference>
<evidence type="ECO:0000313" key="2">
    <source>
        <dbReference type="Proteomes" id="UP000808914"/>
    </source>
</evidence>
<dbReference type="EMBL" id="JAFBER010000002">
    <property type="protein sequence ID" value="MBM7644220.1"/>
    <property type="molecule type" value="Genomic_DNA"/>
</dbReference>
<comment type="caution">
    <text evidence="1">The sequence shown here is derived from an EMBL/GenBank/DDBJ whole genome shotgun (WGS) entry which is preliminary data.</text>
</comment>
<sequence length="153" mass="17979">MQHMLNITGQVKFTITMDPTSFLFDDRKIKWEDFLHMIDNNIDFLAEEKDDDTPPFKKKRRKYRREDLLTESFVIPTKPFIENAEPLEDASKVIFELREGDQYELPLSEAKQGVFRFSNKGKALIEDGPLYFYYGDGSNRDHPVKGIQKIVIK</sequence>
<gene>
    <name evidence="1" type="ORF">JOD45_000413</name>
</gene>
<evidence type="ECO:0008006" key="3">
    <source>
        <dbReference type="Google" id="ProtNLM"/>
    </source>
</evidence>
<reference evidence="1 2" key="1">
    <citation type="submission" date="2021-01" db="EMBL/GenBank/DDBJ databases">
        <title>Genomic Encyclopedia of Type Strains, Phase IV (KMG-IV): sequencing the most valuable type-strain genomes for metagenomic binning, comparative biology and taxonomic classification.</title>
        <authorList>
            <person name="Goeker M."/>
        </authorList>
    </citation>
    <scope>NUCLEOTIDE SEQUENCE [LARGE SCALE GENOMIC DNA]</scope>
    <source>
        <strain evidence="1 2">DSM 28236</strain>
    </source>
</reference>
<dbReference type="RefSeq" id="WP_205002203.1">
    <property type="nucleotide sequence ID" value="NZ_JAFBER010000002.1"/>
</dbReference>
<accession>A0ABS2PXB3</accession>